<keyword evidence="2 6" id="KW-0812">Transmembrane</keyword>
<feature type="transmembrane region" description="Helical" evidence="6">
    <location>
        <begin position="147"/>
        <end position="165"/>
    </location>
</feature>
<dbReference type="PANTHER" id="PTHR10994:SF65">
    <property type="entry name" value="RETICULON-LIKE PROTEIN B12"/>
    <property type="match status" value="1"/>
</dbReference>
<dbReference type="InterPro" id="IPR045064">
    <property type="entry name" value="Reticulon-like"/>
</dbReference>
<dbReference type="GO" id="GO:0005789">
    <property type="term" value="C:endoplasmic reticulum membrane"/>
    <property type="evidence" value="ECO:0007669"/>
    <property type="project" value="UniProtKB-SubCell"/>
</dbReference>
<evidence type="ECO:0000256" key="5">
    <source>
        <dbReference type="ARBA" id="ARBA00023136"/>
    </source>
</evidence>
<evidence type="ECO:0000256" key="3">
    <source>
        <dbReference type="ARBA" id="ARBA00022824"/>
    </source>
</evidence>
<reference evidence="10 11" key="1">
    <citation type="journal article" date="2020" name="Nat. Food">
        <title>A phased Vanilla planifolia genome enables genetic improvement of flavour and production.</title>
        <authorList>
            <person name="Hasing T."/>
            <person name="Tang H."/>
            <person name="Brym M."/>
            <person name="Khazi F."/>
            <person name="Huang T."/>
            <person name="Chambers A.H."/>
        </authorList>
    </citation>
    <scope>NUCLEOTIDE SEQUENCE [LARGE SCALE GENOMIC DNA]</scope>
    <source>
        <tissue evidence="8">Leaf</tissue>
    </source>
</reference>
<comment type="subcellular location">
    <subcellularLocation>
        <location evidence="1 6">Endoplasmic reticulum membrane</location>
        <topology evidence="1 6">Multi-pass membrane protein</topology>
    </subcellularLocation>
</comment>
<dbReference type="PROSITE" id="PS50845">
    <property type="entry name" value="RETICULON"/>
    <property type="match status" value="1"/>
</dbReference>
<feature type="transmembrane region" description="Helical" evidence="6">
    <location>
        <begin position="33"/>
        <end position="51"/>
    </location>
</feature>
<dbReference type="InterPro" id="IPR003388">
    <property type="entry name" value="Reticulon"/>
</dbReference>
<keyword evidence="3 6" id="KW-0256">Endoplasmic reticulum</keyword>
<dbReference type="AlphaFoldDB" id="A0A835Q9A6"/>
<evidence type="ECO:0000313" key="10">
    <source>
        <dbReference type="Proteomes" id="UP000636800"/>
    </source>
</evidence>
<evidence type="ECO:0000313" key="11">
    <source>
        <dbReference type="Proteomes" id="UP000639772"/>
    </source>
</evidence>
<dbReference type="OrthoDB" id="567788at2759"/>
<dbReference type="EMBL" id="JADCNL010000009">
    <property type="protein sequence ID" value="KAG0466605.1"/>
    <property type="molecule type" value="Genomic_DNA"/>
</dbReference>
<dbReference type="Pfam" id="PF02453">
    <property type="entry name" value="Reticulon"/>
    <property type="match status" value="1"/>
</dbReference>
<protein>
    <recommendedName>
        <fullName evidence="6">Reticulon-like protein</fullName>
    </recommendedName>
</protein>
<comment type="caution">
    <text evidence="8">The sequence shown here is derived from an EMBL/GenBank/DDBJ whole genome shotgun (WGS) entry which is preliminary data.</text>
</comment>
<gene>
    <name evidence="9" type="ORF">HPP92_017555</name>
    <name evidence="8" type="ORF">HPP92_018185</name>
</gene>
<dbReference type="GO" id="GO:0009617">
    <property type="term" value="P:response to bacterium"/>
    <property type="evidence" value="ECO:0007669"/>
    <property type="project" value="InterPro"/>
</dbReference>
<dbReference type="Proteomes" id="UP000639772">
    <property type="component" value="Chromosome 9"/>
</dbReference>
<evidence type="ECO:0000256" key="6">
    <source>
        <dbReference type="RuleBase" id="RU363132"/>
    </source>
</evidence>
<feature type="domain" description="Reticulon" evidence="7">
    <location>
        <begin position="23"/>
        <end position="209"/>
    </location>
</feature>
<feature type="transmembrane region" description="Helical" evidence="6">
    <location>
        <begin position="63"/>
        <end position="81"/>
    </location>
</feature>
<evidence type="ECO:0000256" key="2">
    <source>
        <dbReference type="ARBA" id="ARBA00022692"/>
    </source>
</evidence>
<keyword evidence="10" id="KW-1185">Reference proteome</keyword>
<name>A0A835Q9A6_VANPL</name>
<evidence type="ECO:0000313" key="8">
    <source>
        <dbReference type="EMBL" id="KAG0466605.1"/>
    </source>
</evidence>
<dbReference type="Proteomes" id="UP000636800">
    <property type="component" value="Unassembled WGS sequence"/>
</dbReference>
<keyword evidence="5 6" id="KW-0472">Membrane</keyword>
<evidence type="ECO:0000256" key="4">
    <source>
        <dbReference type="ARBA" id="ARBA00022989"/>
    </source>
</evidence>
<dbReference type="EMBL" id="JADCNM010000009">
    <property type="protein sequence ID" value="KAG0468227.1"/>
    <property type="molecule type" value="Genomic_DNA"/>
</dbReference>
<proteinExistence type="predicted"/>
<keyword evidence="4 6" id="KW-1133">Transmembrane helix</keyword>
<accession>A0A835Q9A6</accession>
<evidence type="ECO:0000313" key="9">
    <source>
        <dbReference type="EMBL" id="KAG0468227.1"/>
    </source>
</evidence>
<evidence type="ECO:0000259" key="7">
    <source>
        <dbReference type="PROSITE" id="PS50845"/>
    </source>
</evidence>
<evidence type="ECO:0000256" key="1">
    <source>
        <dbReference type="ARBA" id="ARBA00004477"/>
    </source>
</evidence>
<sequence length="209" mass="23432">MSSSDASLGERRSVHQMLGGGLVADVILWRRRHVTIGILVGASAAWVIFKVSKYTLLSLVSRVLLLLLSILFVWAKAAGILNRPPPPISKLHISEKVKNEAADFLQSKINNLFSHGHDVALGRDPKLFYKVSACLWLISVISSWTDFLTLACISIACILTIPMLYEKYDDAIKRYLRLGNAKLGHLYKRLDEDCVKKVKKGILEKRKFS</sequence>
<dbReference type="PANTHER" id="PTHR10994">
    <property type="entry name" value="RETICULON"/>
    <property type="match status" value="1"/>
</dbReference>
<organism evidence="8 10">
    <name type="scientific">Vanilla planifolia</name>
    <name type="common">Vanilla</name>
    <dbReference type="NCBI Taxonomy" id="51239"/>
    <lineage>
        <taxon>Eukaryota</taxon>
        <taxon>Viridiplantae</taxon>
        <taxon>Streptophyta</taxon>
        <taxon>Embryophyta</taxon>
        <taxon>Tracheophyta</taxon>
        <taxon>Spermatophyta</taxon>
        <taxon>Magnoliopsida</taxon>
        <taxon>Liliopsida</taxon>
        <taxon>Asparagales</taxon>
        <taxon>Orchidaceae</taxon>
        <taxon>Vanilloideae</taxon>
        <taxon>Vanilleae</taxon>
        <taxon>Vanilla</taxon>
    </lineage>
</organism>